<gene>
    <name evidence="1" type="ORF">LCGC14_0749270</name>
</gene>
<accession>A0A0F9QPD7</accession>
<name>A0A0F9QPD7_9ZZZZ</name>
<evidence type="ECO:0000313" key="1">
    <source>
        <dbReference type="EMBL" id="KKN38872.1"/>
    </source>
</evidence>
<proteinExistence type="predicted"/>
<reference evidence="1" key="1">
    <citation type="journal article" date="2015" name="Nature">
        <title>Complex archaea that bridge the gap between prokaryotes and eukaryotes.</title>
        <authorList>
            <person name="Spang A."/>
            <person name="Saw J.H."/>
            <person name="Jorgensen S.L."/>
            <person name="Zaremba-Niedzwiedzka K."/>
            <person name="Martijn J."/>
            <person name="Lind A.E."/>
            <person name="van Eijk R."/>
            <person name="Schleper C."/>
            <person name="Guy L."/>
            <person name="Ettema T.J."/>
        </authorList>
    </citation>
    <scope>NUCLEOTIDE SEQUENCE</scope>
</reference>
<organism evidence="1">
    <name type="scientific">marine sediment metagenome</name>
    <dbReference type="NCBI Taxonomy" id="412755"/>
    <lineage>
        <taxon>unclassified sequences</taxon>
        <taxon>metagenomes</taxon>
        <taxon>ecological metagenomes</taxon>
    </lineage>
</organism>
<sequence length="158" mass="18254">MESYTPRDINYDFPCVQWIWANILSLSGGEWPESSPSGYVDQPGLRSQGSSRANFENACLVAAEVEIRAKRCGLDGFLPAEKYRKGLSEEQIAKERHLTVDDVYRRINRVLGYSASGKAPRWRKTRWKRAQTYKQWCDSKGYRRKLIKANLPTYGRKT</sequence>
<comment type="caution">
    <text evidence="1">The sequence shown here is derived from an EMBL/GenBank/DDBJ whole genome shotgun (WGS) entry which is preliminary data.</text>
</comment>
<dbReference type="AlphaFoldDB" id="A0A0F9QPD7"/>
<protein>
    <submittedName>
        <fullName evidence="1">Uncharacterized protein</fullName>
    </submittedName>
</protein>
<dbReference type="EMBL" id="LAZR01001798">
    <property type="protein sequence ID" value="KKN38872.1"/>
    <property type="molecule type" value="Genomic_DNA"/>
</dbReference>